<evidence type="ECO:0000313" key="3">
    <source>
        <dbReference type="Proteomes" id="UP000037904"/>
    </source>
</evidence>
<protein>
    <submittedName>
        <fullName evidence="2">Extracellular serine-threonine rich protein</fullName>
    </submittedName>
</protein>
<keyword evidence="3" id="KW-1185">Reference proteome</keyword>
<keyword evidence="1" id="KW-0732">Signal</keyword>
<reference evidence="2 3" key="1">
    <citation type="submission" date="2015-04" db="EMBL/GenBank/DDBJ databases">
        <title>The draft genome sequence of Fusarium langsethiae, a T-2/HT-2 mycotoxin producer.</title>
        <authorList>
            <person name="Lysoe E."/>
            <person name="Divon H.H."/>
            <person name="Terzi V."/>
            <person name="Orru L."/>
            <person name="Lamontanara A."/>
            <person name="Kolseth A.-K."/>
            <person name="Frandsen R.J."/>
            <person name="Nielsen K."/>
            <person name="Thrane U."/>
        </authorList>
    </citation>
    <scope>NUCLEOTIDE SEQUENCE [LARGE SCALE GENOMIC DNA]</scope>
    <source>
        <strain evidence="2 3">Fl201059</strain>
    </source>
</reference>
<feature type="signal peptide" evidence="1">
    <location>
        <begin position="1"/>
        <end position="21"/>
    </location>
</feature>
<gene>
    <name evidence="2" type="ORF">FLAG1_03197</name>
</gene>
<comment type="caution">
    <text evidence="2">The sequence shown here is derived from an EMBL/GenBank/DDBJ whole genome shotgun (WGS) entry which is preliminary data.</text>
</comment>
<proteinExistence type="predicted"/>
<sequence>MRGLVLHAWLAYLVAVSHTNALPLESEKRDDTQDLIPYGTPLPVFADKFENLEILSDPINLPLSDGSLALSCIDCKARAGVVVNVTLEQDTNITDSVFNVAFYNTEAHIELGLLAQGSGKAFLPICTTGFSSDTSDILGAGLELGIALEFEADIDVRAGFEVVVPHGTYFNYIPSSGFQDTNLNMSRDIFQLIPLHVESGSATFKAALQARVYLGVDIDTPIADASAQIGAYLNLPEIVFDVRSAGTCGLEVTTSANIGFGIWAQGDVSLGWEDDDDDDVQEDDAKTLAVSFAIEGAATDCLVDQPTSFMVEGAPPPTIESPQSPTSFKVGGAPPITVSATATTTKPLTTVPGTFVTGYPETTASASSSNHDPLISPGTRVVTAPANRYTTSTVYTTVVHTVVSCAASITNCPAKSAQSVVVTDVIELYTIVCPVTEPEAAPTHIASAPVNADFPKDEPLVSPASQSHVLGGASPTYVENGNSNATFHSKEVTLTQGSYQSTNTPSAVPVTAGAPGYKKVSEFCGMLVIVAYFTTL</sequence>
<accession>A0A0M9F107</accession>
<dbReference type="EMBL" id="JXCE01000034">
    <property type="protein sequence ID" value="KPA43938.1"/>
    <property type="molecule type" value="Genomic_DNA"/>
</dbReference>
<organism evidence="2 3">
    <name type="scientific">Fusarium langsethiae</name>
    <dbReference type="NCBI Taxonomy" id="179993"/>
    <lineage>
        <taxon>Eukaryota</taxon>
        <taxon>Fungi</taxon>
        <taxon>Dikarya</taxon>
        <taxon>Ascomycota</taxon>
        <taxon>Pezizomycotina</taxon>
        <taxon>Sordariomycetes</taxon>
        <taxon>Hypocreomycetidae</taxon>
        <taxon>Hypocreales</taxon>
        <taxon>Nectriaceae</taxon>
        <taxon>Fusarium</taxon>
    </lineage>
</organism>
<evidence type="ECO:0000256" key="1">
    <source>
        <dbReference type="SAM" id="SignalP"/>
    </source>
</evidence>
<evidence type="ECO:0000313" key="2">
    <source>
        <dbReference type="EMBL" id="KPA43938.1"/>
    </source>
</evidence>
<dbReference type="AlphaFoldDB" id="A0A0M9F107"/>
<dbReference type="Proteomes" id="UP000037904">
    <property type="component" value="Unassembled WGS sequence"/>
</dbReference>
<feature type="chain" id="PRO_5005835439" evidence="1">
    <location>
        <begin position="22"/>
        <end position="536"/>
    </location>
</feature>
<name>A0A0M9F107_FUSLA</name>